<keyword evidence="8" id="KW-0175">Coiled coil</keyword>
<evidence type="ECO:0000256" key="1">
    <source>
        <dbReference type="ARBA" id="ARBA00004442"/>
    </source>
</evidence>
<comment type="caution">
    <text evidence="9">The sequence shown here is derived from an EMBL/GenBank/DDBJ whole genome shotgun (WGS) entry which is preliminary data.</text>
</comment>
<dbReference type="GO" id="GO:0015288">
    <property type="term" value="F:porin activity"/>
    <property type="evidence" value="ECO:0007669"/>
    <property type="project" value="TreeGrafter"/>
</dbReference>
<evidence type="ECO:0000256" key="5">
    <source>
        <dbReference type="ARBA" id="ARBA00022692"/>
    </source>
</evidence>
<dbReference type="InterPro" id="IPR051906">
    <property type="entry name" value="TolC-like"/>
</dbReference>
<dbReference type="GO" id="GO:0015562">
    <property type="term" value="F:efflux transmembrane transporter activity"/>
    <property type="evidence" value="ECO:0007669"/>
    <property type="project" value="InterPro"/>
</dbReference>
<dbReference type="Gene3D" id="1.20.1600.10">
    <property type="entry name" value="Outer membrane efflux proteins (OEP)"/>
    <property type="match status" value="1"/>
</dbReference>
<evidence type="ECO:0000256" key="4">
    <source>
        <dbReference type="ARBA" id="ARBA00022452"/>
    </source>
</evidence>
<name>A0A9X2QDP3_9BACT</name>
<dbReference type="Pfam" id="PF02321">
    <property type="entry name" value="OEP"/>
    <property type="match status" value="1"/>
</dbReference>
<dbReference type="AlphaFoldDB" id="A0A9X2QDP3"/>
<sequence length="470" mass="52046">MYFPVVSERSLTSGPQVGGALWILMFGIIALLPVRGAAQPAAVVDDDTSATLSLSLDETLDRAQEESFPARSAEATRRAATARKRQSLGVFLPRITAREQGLFTTDPVNAFGSTLRQERFARQDLQLGALNTPDRVDQFGTQLKIEQPILNLDGIFERRAASDAARAAGHKAERTEAVVAFRVKKGYYGLLLAERRVGVIDSALAAARATRDQAQALFDEGIINRADRLAAAVRVSELESQRSEAVARRDNAADQLRVLIGLKDDVRIEPTDSLTRESALVGDVSLDAINQRRSDMQALRAQADAAREKTRSRWLAFVPTLNARGTTGWYDDTPFGTNGQSWTAGVSLSWSLFEGYQQIGRAQEAEAQQQRAEIALERQALENDVEITSARRDLRAAQERIDQARTAVAQAEESLRIRSDRYAEGMARTTDLLQAEATLAERRLAYLRALYQHNITVYRLELLTEQSMTR</sequence>
<evidence type="ECO:0000313" key="10">
    <source>
        <dbReference type="Proteomes" id="UP001155057"/>
    </source>
</evidence>
<keyword evidence="7" id="KW-0998">Cell outer membrane</keyword>
<feature type="coiled-coil region" evidence="8">
    <location>
        <begin position="362"/>
        <end position="414"/>
    </location>
</feature>
<comment type="similarity">
    <text evidence="2">Belongs to the outer membrane factor (OMF) (TC 1.B.17) family.</text>
</comment>
<keyword evidence="3" id="KW-0813">Transport</keyword>
<keyword evidence="6" id="KW-0472">Membrane</keyword>
<dbReference type="EMBL" id="JANUAE010000011">
    <property type="protein sequence ID" value="MCS3711202.1"/>
    <property type="molecule type" value="Genomic_DNA"/>
</dbReference>
<comment type="subcellular location">
    <subcellularLocation>
        <location evidence="1">Cell outer membrane</location>
    </subcellularLocation>
</comment>
<evidence type="ECO:0000256" key="8">
    <source>
        <dbReference type="SAM" id="Coils"/>
    </source>
</evidence>
<dbReference type="InterPro" id="IPR003423">
    <property type="entry name" value="OMP_efflux"/>
</dbReference>
<reference evidence="9" key="1">
    <citation type="submission" date="2022-08" db="EMBL/GenBank/DDBJ databases">
        <title>Genomic Encyclopedia of Type Strains, Phase V (KMG-V): Genome sequencing to study the core and pangenomes of soil and plant-associated prokaryotes.</title>
        <authorList>
            <person name="Whitman W."/>
        </authorList>
    </citation>
    <scope>NUCLEOTIDE SEQUENCE</scope>
    <source>
        <strain evidence="9">SP3049</strain>
    </source>
</reference>
<evidence type="ECO:0000256" key="7">
    <source>
        <dbReference type="ARBA" id="ARBA00023237"/>
    </source>
</evidence>
<gene>
    <name evidence="9" type="ORF">GGP61_002833</name>
</gene>
<evidence type="ECO:0000256" key="2">
    <source>
        <dbReference type="ARBA" id="ARBA00007613"/>
    </source>
</evidence>
<proteinExistence type="inferred from homology"/>
<dbReference type="PANTHER" id="PTHR30026:SF20">
    <property type="entry name" value="OUTER MEMBRANE PROTEIN TOLC"/>
    <property type="match status" value="1"/>
</dbReference>
<evidence type="ECO:0000256" key="3">
    <source>
        <dbReference type="ARBA" id="ARBA00022448"/>
    </source>
</evidence>
<dbReference type="GO" id="GO:1990281">
    <property type="term" value="C:efflux pump complex"/>
    <property type="evidence" value="ECO:0007669"/>
    <property type="project" value="TreeGrafter"/>
</dbReference>
<protein>
    <submittedName>
        <fullName evidence="9">Outer membrane protein TolC</fullName>
    </submittedName>
</protein>
<dbReference type="GO" id="GO:0009279">
    <property type="term" value="C:cell outer membrane"/>
    <property type="evidence" value="ECO:0007669"/>
    <property type="project" value="UniProtKB-SubCell"/>
</dbReference>
<evidence type="ECO:0000256" key="6">
    <source>
        <dbReference type="ARBA" id="ARBA00023136"/>
    </source>
</evidence>
<dbReference type="Proteomes" id="UP001155057">
    <property type="component" value="Unassembled WGS sequence"/>
</dbReference>
<dbReference type="PANTHER" id="PTHR30026">
    <property type="entry name" value="OUTER MEMBRANE PROTEIN TOLC"/>
    <property type="match status" value="1"/>
</dbReference>
<dbReference type="RefSeq" id="WP_259124289.1">
    <property type="nucleotide sequence ID" value="NZ_JANTZQ010000001.1"/>
</dbReference>
<accession>A0A9X2QDP3</accession>
<keyword evidence="5" id="KW-0812">Transmembrane</keyword>
<evidence type="ECO:0000313" key="9">
    <source>
        <dbReference type="EMBL" id="MCS3711202.1"/>
    </source>
</evidence>
<dbReference type="SUPFAM" id="SSF56954">
    <property type="entry name" value="Outer membrane efflux proteins (OEP)"/>
    <property type="match status" value="1"/>
</dbReference>
<keyword evidence="4" id="KW-1134">Transmembrane beta strand</keyword>
<organism evidence="9 10">
    <name type="scientific">Salinibacter ruber</name>
    <dbReference type="NCBI Taxonomy" id="146919"/>
    <lineage>
        <taxon>Bacteria</taxon>
        <taxon>Pseudomonadati</taxon>
        <taxon>Rhodothermota</taxon>
        <taxon>Rhodothermia</taxon>
        <taxon>Rhodothermales</taxon>
        <taxon>Salinibacteraceae</taxon>
        <taxon>Salinibacter</taxon>
    </lineage>
</organism>